<sequence>MKNKNKLSDGREAIALSYQSEKHSAPVIAAKGKGFVADNIIEKAREHRIPIQEDPSLVQLLGTLDINETIPEELYEAVAEVFAFIYKVDQRAGKGH</sequence>
<accession>A0A0Q3WYB3</accession>
<keyword evidence="2" id="KW-1185">Reference proteome</keyword>
<evidence type="ECO:0008006" key="3">
    <source>
        <dbReference type="Google" id="ProtNLM"/>
    </source>
</evidence>
<dbReference type="InterPro" id="IPR029025">
    <property type="entry name" value="T3SS_substrate_exporter_C"/>
</dbReference>
<dbReference type="PANTHER" id="PTHR30531:SF12">
    <property type="entry name" value="FLAGELLAR BIOSYNTHETIC PROTEIN FLHB"/>
    <property type="match status" value="1"/>
</dbReference>
<dbReference type="SUPFAM" id="SSF160544">
    <property type="entry name" value="EscU C-terminal domain-like"/>
    <property type="match status" value="1"/>
</dbReference>
<dbReference type="Proteomes" id="UP000051888">
    <property type="component" value="Unassembled WGS sequence"/>
</dbReference>
<dbReference type="PATRIC" id="fig|157838.3.peg.3291"/>
<name>A0A0Q3WYB3_9BACI</name>
<dbReference type="AlphaFoldDB" id="A0A0Q3WYB3"/>
<evidence type="ECO:0000313" key="1">
    <source>
        <dbReference type="EMBL" id="KQL54645.1"/>
    </source>
</evidence>
<dbReference type="GO" id="GO:0009306">
    <property type="term" value="P:protein secretion"/>
    <property type="evidence" value="ECO:0007669"/>
    <property type="project" value="InterPro"/>
</dbReference>
<dbReference type="PANTHER" id="PTHR30531">
    <property type="entry name" value="FLAGELLAR BIOSYNTHETIC PROTEIN FLHB"/>
    <property type="match status" value="1"/>
</dbReference>
<organism evidence="1 2">
    <name type="scientific">Heyndrickxia shackletonii</name>
    <dbReference type="NCBI Taxonomy" id="157838"/>
    <lineage>
        <taxon>Bacteria</taxon>
        <taxon>Bacillati</taxon>
        <taxon>Bacillota</taxon>
        <taxon>Bacilli</taxon>
        <taxon>Bacillales</taxon>
        <taxon>Bacillaceae</taxon>
        <taxon>Heyndrickxia</taxon>
    </lineage>
</organism>
<dbReference type="GO" id="GO:0005886">
    <property type="term" value="C:plasma membrane"/>
    <property type="evidence" value="ECO:0007669"/>
    <property type="project" value="TreeGrafter"/>
</dbReference>
<gene>
    <name evidence="1" type="ORF">AN964_14825</name>
</gene>
<proteinExistence type="predicted"/>
<protein>
    <recommendedName>
        <fullName evidence="3">Flagellar biosynthesis protein</fullName>
    </recommendedName>
</protein>
<dbReference type="Gene3D" id="3.40.1690.10">
    <property type="entry name" value="secretion proteins EscU"/>
    <property type="match status" value="1"/>
</dbReference>
<dbReference type="STRING" id="157838.AN964_14825"/>
<evidence type="ECO:0000313" key="2">
    <source>
        <dbReference type="Proteomes" id="UP000051888"/>
    </source>
</evidence>
<reference evidence="1 2" key="1">
    <citation type="submission" date="2015-09" db="EMBL/GenBank/DDBJ databases">
        <title>Genome sequencing project for genomic taxonomy and phylogenomics of Bacillus-like bacteria.</title>
        <authorList>
            <person name="Liu B."/>
            <person name="Wang J."/>
            <person name="Zhu Y."/>
            <person name="Liu G."/>
            <person name="Chen Q."/>
            <person name="Chen Z."/>
            <person name="Lan J."/>
            <person name="Che J."/>
            <person name="Ge C."/>
            <person name="Shi H."/>
            <person name="Pan Z."/>
            <person name="Liu X."/>
        </authorList>
    </citation>
    <scope>NUCLEOTIDE SEQUENCE [LARGE SCALE GENOMIC DNA]</scope>
    <source>
        <strain evidence="1 2">LMG 18435</strain>
    </source>
</reference>
<dbReference type="InterPro" id="IPR006135">
    <property type="entry name" value="T3SS_substrate_exporter"/>
</dbReference>
<comment type="caution">
    <text evidence="1">The sequence shown here is derived from an EMBL/GenBank/DDBJ whole genome shotgun (WGS) entry which is preliminary data.</text>
</comment>
<dbReference type="Pfam" id="PF01312">
    <property type="entry name" value="Bac_export_2"/>
    <property type="match status" value="1"/>
</dbReference>
<dbReference type="EMBL" id="LJJC01000004">
    <property type="protein sequence ID" value="KQL54645.1"/>
    <property type="molecule type" value="Genomic_DNA"/>
</dbReference>
<dbReference type="RefSeq" id="WP_055740427.1">
    <property type="nucleotide sequence ID" value="NZ_JAAIWL010000003.1"/>
</dbReference>
<dbReference type="OrthoDB" id="5244399at2"/>